<organism evidence="4">
    <name type="scientific">Alexandrium catenella</name>
    <name type="common">Red tide dinoflagellate</name>
    <name type="synonym">Gonyaulax catenella</name>
    <dbReference type="NCBI Taxonomy" id="2925"/>
    <lineage>
        <taxon>Eukaryota</taxon>
        <taxon>Sar</taxon>
        <taxon>Alveolata</taxon>
        <taxon>Dinophyceae</taxon>
        <taxon>Gonyaulacales</taxon>
        <taxon>Pyrocystaceae</taxon>
        <taxon>Alexandrium</taxon>
    </lineage>
</organism>
<dbReference type="InterPro" id="IPR036249">
    <property type="entry name" value="Thioredoxin-like_sf"/>
</dbReference>
<proteinExistence type="predicted"/>
<dbReference type="EMBL" id="HBGE01022421">
    <property type="protein sequence ID" value="CAD9113328.1"/>
    <property type="molecule type" value="Transcribed_RNA"/>
</dbReference>
<evidence type="ECO:0008006" key="5">
    <source>
        <dbReference type="Google" id="ProtNLM"/>
    </source>
</evidence>
<accession>A0A7S1LTY2</accession>
<name>A0A7S1LTY2_ALECA</name>
<evidence type="ECO:0000259" key="2">
    <source>
        <dbReference type="PROSITE" id="PS50222"/>
    </source>
</evidence>
<dbReference type="Gene3D" id="3.40.30.10">
    <property type="entry name" value="Glutaredoxin"/>
    <property type="match status" value="1"/>
</dbReference>
<evidence type="ECO:0000313" key="4">
    <source>
        <dbReference type="EMBL" id="CAD9113328.1"/>
    </source>
</evidence>
<keyword evidence="1" id="KW-0106">Calcium</keyword>
<dbReference type="Pfam" id="PF13499">
    <property type="entry name" value="EF-hand_7"/>
    <property type="match status" value="1"/>
</dbReference>
<dbReference type="PROSITE" id="PS50222">
    <property type="entry name" value="EF_HAND_2"/>
    <property type="match status" value="1"/>
</dbReference>
<dbReference type="InterPro" id="IPR002048">
    <property type="entry name" value="EF_hand_dom"/>
</dbReference>
<dbReference type="AlphaFoldDB" id="A0A7S1LTY2"/>
<gene>
    <name evidence="4" type="ORF">ACAT0790_LOCUS13595</name>
</gene>
<evidence type="ECO:0000259" key="3">
    <source>
        <dbReference type="PROSITE" id="PS51352"/>
    </source>
</evidence>
<dbReference type="SUPFAM" id="SSF47473">
    <property type="entry name" value="EF-hand"/>
    <property type="match status" value="1"/>
</dbReference>
<dbReference type="PROSITE" id="PS00018">
    <property type="entry name" value="EF_HAND_1"/>
    <property type="match status" value="1"/>
</dbReference>
<dbReference type="GO" id="GO:0005509">
    <property type="term" value="F:calcium ion binding"/>
    <property type="evidence" value="ECO:0007669"/>
    <property type="project" value="InterPro"/>
</dbReference>
<sequence>MAAIAFSRTLRRAVGGRRCAEEVIRRRAGRIGLAAAPGSATALGETKSQMGIVSSTDDLPRTEALGIELRASAATAAPSRMVERGEFTEELILLRHEFGEDVEENREIVCKTIRDLVQHFSWKGVVGISVTIEISKQLGIFGEDFVKLEKETGTMFAKTLRGKVSFVHTVIHTDAAAYDELTFGRSAGEDMWSGQLVLICTLGKHIGAVLFNDGKRVRNSPLNALFTSEWQGAISGWMVGSKFTPPQPGTPDFAEWATRVDGHISTIVGAVASVDRIIVIPTGRTAGISGLTEALPPFLKRTKEAVASKVHVVEPREGSIMRGVALCALVELSTQQVLRSLNSLLSGDQALHSLSEPQLRAVFDRLDVDAGGRVDSTELQEALRWLGIERDTADLANELDIARTGGVSFSEFVAWWYKEVSEADVVLLTSANAWRRILFKKVPPEGYGDLIVLEVTFTFCRACRAFANKFKRYAAKYKELAGVRFVQMMGNSTIGAMELVTSELGVKVSPAFFLYRRGGELLSSWTGTSGERFEQELNRVLEAETTA</sequence>
<evidence type="ECO:0000256" key="1">
    <source>
        <dbReference type="ARBA" id="ARBA00022837"/>
    </source>
</evidence>
<dbReference type="Gene3D" id="1.10.238.10">
    <property type="entry name" value="EF-hand"/>
    <property type="match status" value="1"/>
</dbReference>
<dbReference type="InterPro" id="IPR018247">
    <property type="entry name" value="EF_Hand_1_Ca_BS"/>
</dbReference>
<protein>
    <recommendedName>
        <fullName evidence="5">Calmodulin</fullName>
    </recommendedName>
</protein>
<dbReference type="InterPro" id="IPR011992">
    <property type="entry name" value="EF-hand-dom_pair"/>
</dbReference>
<feature type="domain" description="Thioredoxin" evidence="3">
    <location>
        <begin position="390"/>
        <end position="546"/>
    </location>
</feature>
<dbReference type="InterPro" id="IPR013766">
    <property type="entry name" value="Thioredoxin_domain"/>
</dbReference>
<dbReference type="SUPFAM" id="SSF52833">
    <property type="entry name" value="Thioredoxin-like"/>
    <property type="match status" value="1"/>
</dbReference>
<feature type="domain" description="EF-hand" evidence="2">
    <location>
        <begin position="354"/>
        <end position="389"/>
    </location>
</feature>
<dbReference type="PROSITE" id="PS51352">
    <property type="entry name" value="THIOREDOXIN_2"/>
    <property type="match status" value="1"/>
</dbReference>
<reference evidence="4" key="1">
    <citation type="submission" date="2021-01" db="EMBL/GenBank/DDBJ databases">
        <authorList>
            <person name="Corre E."/>
            <person name="Pelletier E."/>
            <person name="Niang G."/>
            <person name="Scheremetjew M."/>
            <person name="Finn R."/>
            <person name="Kale V."/>
            <person name="Holt S."/>
            <person name="Cochrane G."/>
            <person name="Meng A."/>
            <person name="Brown T."/>
            <person name="Cohen L."/>
        </authorList>
    </citation>
    <scope>NUCLEOTIDE SEQUENCE</scope>
    <source>
        <strain evidence="4">OF101</strain>
    </source>
</reference>